<comment type="caution">
    <text evidence="2">The sequence shown here is derived from an EMBL/GenBank/DDBJ whole genome shotgun (WGS) entry which is preliminary data.</text>
</comment>
<dbReference type="Proteomes" id="UP000431826">
    <property type="component" value="Unassembled WGS sequence"/>
</dbReference>
<dbReference type="EMBL" id="BLIR01000001">
    <property type="protein sequence ID" value="GFE35709.1"/>
    <property type="molecule type" value="Genomic_DNA"/>
</dbReference>
<protein>
    <submittedName>
        <fullName evidence="2">Uncharacterized protein</fullName>
    </submittedName>
</protein>
<evidence type="ECO:0000313" key="2">
    <source>
        <dbReference type="EMBL" id="GFE35709.1"/>
    </source>
</evidence>
<dbReference type="AlphaFoldDB" id="A0A640UJ79"/>
<proteinExistence type="predicted"/>
<keyword evidence="3" id="KW-1185">Reference proteome</keyword>
<gene>
    <name evidence="2" type="ORF">Stube_03820</name>
</gene>
<sequence>MWARWAAGDGRPTPKGGAAQPRWKLNAEVKELTRDAHRMPLHEHPEKQSQPQAGHLYQ</sequence>
<organism evidence="2 3">
    <name type="scientific">Streptomyces tubercidicus</name>
    <dbReference type="NCBI Taxonomy" id="47759"/>
    <lineage>
        <taxon>Bacteria</taxon>
        <taxon>Bacillati</taxon>
        <taxon>Actinomycetota</taxon>
        <taxon>Actinomycetes</taxon>
        <taxon>Kitasatosporales</taxon>
        <taxon>Streptomycetaceae</taxon>
        <taxon>Streptomyces</taxon>
    </lineage>
</organism>
<feature type="compositionally biased region" description="Basic and acidic residues" evidence="1">
    <location>
        <begin position="25"/>
        <end position="47"/>
    </location>
</feature>
<feature type="region of interest" description="Disordered" evidence="1">
    <location>
        <begin position="1"/>
        <end position="58"/>
    </location>
</feature>
<accession>A0A640UJ79</accession>
<evidence type="ECO:0000256" key="1">
    <source>
        <dbReference type="SAM" id="MobiDB-lite"/>
    </source>
</evidence>
<name>A0A640UJ79_9ACTN</name>
<evidence type="ECO:0000313" key="3">
    <source>
        <dbReference type="Proteomes" id="UP000431826"/>
    </source>
</evidence>
<reference evidence="2 3" key="1">
    <citation type="submission" date="2019-12" db="EMBL/GenBank/DDBJ databases">
        <title>Whole genome shotgun sequence of Streptomyces tubercidicus NBRC 13090.</title>
        <authorList>
            <person name="Ichikawa N."/>
            <person name="Kimura A."/>
            <person name="Kitahashi Y."/>
            <person name="Komaki H."/>
            <person name="Tamura T."/>
        </authorList>
    </citation>
    <scope>NUCLEOTIDE SEQUENCE [LARGE SCALE GENOMIC DNA]</scope>
    <source>
        <strain evidence="2 3">NBRC 13090</strain>
    </source>
</reference>